<evidence type="ECO:0000313" key="2">
    <source>
        <dbReference type="EMBL" id="PWN02657.1"/>
    </source>
</evidence>
<dbReference type="EMBL" id="QGDD01000005">
    <property type="protein sequence ID" value="PWN02657.1"/>
    <property type="molecule type" value="Genomic_DNA"/>
</dbReference>
<evidence type="ECO:0000313" key="3">
    <source>
        <dbReference type="Proteomes" id="UP000245507"/>
    </source>
</evidence>
<gene>
    <name evidence="2" type="ORF">DJ010_13215</name>
</gene>
<proteinExistence type="predicted"/>
<name>A0A316TE50_9ACTN</name>
<dbReference type="AlphaFoldDB" id="A0A316TE50"/>
<keyword evidence="3" id="KW-1185">Reference proteome</keyword>
<dbReference type="RefSeq" id="WP_109694405.1">
    <property type="nucleotide sequence ID" value="NZ_QGDD01000005.1"/>
</dbReference>
<feature type="region of interest" description="Disordered" evidence="1">
    <location>
        <begin position="43"/>
        <end position="97"/>
    </location>
</feature>
<sequence>MAIKNPIGMIKSVAVGSLKTPVAIGRSTVGAAAGAVTSLLGNRSAEEAPAAQPEPVNVTEEAGIDPAPVAKPKAKRTKKATSKPITGIDAAADPSSVTVTPADVAEVVSADGPAASGPGK</sequence>
<protein>
    <submittedName>
        <fullName evidence="2">Uncharacterized protein</fullName>
    </submittedName>
</protein>
<evidence type="ECO:0000256" key="1">
    <source>
        <dbReference type="SAM" id="MobiDB-lite"/>
    </source>
</evidence>
<dbReference type="OrthoDB" id="9896614at2"/>
<reference evidence="2 3" key="1">
    <citation type="submission" date="2018-05" db="EMBL/GenBank/DDBJ databases">
        <title>Nocardioides silvaticus genome.</title>
        <authorList>
            <person name="Li C."/>
            <person name="Wang G."/>
        </authorList>
    </citation>
    <scope>NUCLEOTIDE SEQUENCE [LARGE SCALE GENOMIC DNA]</scope>
    <source>
        <strain evidence="2 3">CCTCC AB 2018079</strain>
    </source>
</reference>
<accession>A0A316TE50</accession>
<organism evidence="2 3">
    <name type="scientific">Nocardioides silvaticus</name>
    <dbReference type="NCBI Taxonomy" id="2201891"/>
    <lineage>
        <taxon>Bacteria</taxon>
        <taxon>Bacillati</taxon>
        <taxon>Actinomycetota</taxon>
        <taxon>Actinomycetes</taxon>
        <taxon>Propionibacteriales</taxon>
        <taxon>Nocardioidaceae</taxon>
        <taxon>Nocardioides</taxon>
    </lineage>
</organism>
<dbReference type="Proteomes" id="UP000245507">
    <property type="component" value="Unassembled WGS sequence"/>
</dbReference>
<feature type="compositionally biased region" description="Basic residues" evidence="1">
    <location>
        <begin position="72"/>
        <end position="81"/>
    </location>
</feature>
<comment type="caution">
    <text evidence="2">The sequence shown here is derived from an EMBL/GenBank/DDBJ whole genome shotgun (WGS) entry which is preliminary data.</text>
</comment>